<accession>A0A7G5C183</accession>
<reference evidence="2 3" key="1">
    <citation type="submission" date="2019-07" db="EMBL/GenBank/DDBJ databases">
        <authorList>
            <person name="Kim J.K."/>
            <person name="Cheong H.-M."/>
            <person name="Choi Y."/>
            <person name="Hwang K.J."/>
            <person name="Lee S."/>
            <person name="Choi C."/>
        </authorList>
    </citation>
    <scope>NUCLEOTIDE SEQUENCE [LARGE SCALE GENOMIC DNA]</scope>
    <source>
        <strain evidence="2 3">KS 22</strain>
    </source>
</reference>
<feature type="compositionally biased region" description="Low complexity" evidence="1">
    <location>
        <begin position="391"/>
        <end position="408"/>
    </location>
</feature>
<evidence type="ECO:0000256" key="1">
    <source>
        <dbReference type="SAM" id="MobiDB-lite"/>
    </source>
</evidence>
<feature type="region of interest" description="Disordered" evidence="1">
    <location>
        <begin position="386"/>
        <end position="408"/>
    </location>
</feature>
<dbReference type="KEGG" id="cchl:FPL14_18570"/>
<proteinExistence type="predicted"/>
<sequence>MEQKRSVVENDPSVKQSELMEKFLRQTNLQSSALERMSFPQINSQTSAPPAVPSPPTSSWKDIYDEQWVKDIAAANEKVSNVIENVNKLTEGVKEIHTDLEKKYNERTSRINEARQSRQASTLPSRTMTQRDSSRKWWNNRSVKKVVDLSEKSGKVFKWAGRASDIVKLRTTKPGDERNEAIGELIGSSIFTPAFAAAFSFIPVPGATFVGGLIGDYVGKKAGGYVGKNFNNIKDWTTDTYNQADAWARDAYNQVDAWATDAYNQVDAWATDTYNQADAWARDAYNQVDAWATDTYNQVDTWATGTYNQASDVVSEKFNEVTDKVEHEFNYAINSLKSAFWGGGKKDEPEMPNIEPYGPPKPLTVQDVKIQEWIHQRQNYPMYPSTMSPFPAASNPSVSAQQSSPSAASPINVNLPAGAVQLSVSGTELNYGALSAAIGAKLGAAISQAMENRAVAAP</sequence>
<feature type="compositionally biased region" description="Polar residues" evidence="1">
    <location>
        <begin position="117"/>
        <end position="135"/>
    </location>
</feature>
<dbReference type="EMBL" id="CP041969">
    <property type="protein sequence ID" value="QMV42967.1"/>
    <property type="molecule type" value="Genomic_DNA"/>
</dbReference>
<protein>
    <submittedName>
        <fullName evidence="2">Uncharacterized protein</fullName>
    </submittedName>
</protein>
<organism evidence="2 3">
    <name type="scientific">Cohnella cholangitidis</name>
    <dbReference type="NCBI Taxonomy" id="2598458"/>
    <lineage>
        <taxon>Bacteria</taxon>
        <taxon>Bacillati</taxon>
        <taxon>Bacillota</taxon>
        <taxon>Bacilli</taxon>
        <taxon>Bacillales</taxon>
        <taxon>Paenibacillaceae</taxon>
        <taxon>Cohnella</taxon>
    </lineage>
</organism>
<feature type="region of interest" description="Disordered" evidence="1">
    <location>
        <begin position="39"/>
        <end position="59"/>
    </location>
</feature>
<evidence type="ECO:0000313" key="3">
    <source>
        <dbReference type="Proteomes" id="UP000515679"/>
    </source>
</evidence>
<keyword evidence="3" id="KW-1185">Reference proteome</keyword>
<dbReference type="Proteomes" id="UP000515679">
    <property type="component" value="Chromosome"/>
</dbReference>
<evidence type="ECO:0000313" key="2">
    <source>
        <dbReference type="EMBL" id="QMV42967.1"/>
    </source>
</evidence>
<dbReference type="AlphaFoldDB" id="A0A7G5C183"/>
<name>A0A7G5C183_9BACL</name>
<gene>
    <name evidence="2" type="ORF">FPL14_18570</name>
</gene>
<feature type="region of interest" description="Disordered" evidence="1">
    <location>
        <begin position="110"/>
        <end position="135"/>
    </location>
</feature>
<dbReference type="RefSeq" id="WP_182299196.1">
    <property type="nucleotide sequence ID" value="NZ_CP041969.1"/>
</dbReference>